<evidence type="ECO:0000259" key="10">
    <source>
        <dbReference type="Pfam" id="PF04290"/>
    </source>
</evidence>
<dbReference type="GO" id="GO:0005886">
    <property type="term" value="C:plasma membrane"/>
    <property type="evidence" value="ECO:0007669"/>
    <property type="project" value="UniProtKB-SubCell"/>
</dbReference>
<keyword evidence="12" id="KW-1185">Reference proteome</keyword>
<accession>E8LIY9</accession>
<reference evidence="11 12" key="1">
    <citation type="submission" date="2011-01" db="EMBL/GenBank/DDBJ databases">
        <authorList>
            <person name="Weinstock G."/>
            <person name="Sodergren E."/>
            <person name="Clifton S."/>
            <person name="Fulton L."/>
            <person name="Fulton B."/>
            <person name="Courtney L."/>
            <person name="Fronick C."/>
            <person name="Harrison M."/>
            <person name="Strong C."/>
            <person name="Farmer C."/>
            <person name="Delahaunty K."/>
            <person name="Markovic C."/>
            <person name="Hall O."/>
            <person name="Minx P."/>
            <person name="Tomlinson C."/>
            <person name="Mitreva M."/>
            <person name="Hou S."/>
            <person name="Chen J."/>
            <person name="Wollam A."/>
            <person name="Pepin K.H."/>
            <person name="Johnson M."/>
            <person name="Bhonagiri V."/>
            <person name="Zhang X."/>
            <person name="Suruliraj S."/>
            <person name="Warren W."/>
            <person name="Chinwalla A."/>
            <person name="Mardis E.R."/>
            <person name="Wilson R.K."/>
        </authorList>
    </citation>
    <scope>NUCLEOTIDE SEQUENCE [LARGE SCALE GENOMIC DNA]</scope>
    <source>
        <strain evidence="12">DSM 22608 / JCM 16073 / KCTC 15190 / YIT 12066</strain>
    </source>
</reference>
<evidence type="ECO:0000313" key="12">
    <source>
        <dbReference type="Proteomes" id="UP000018458"/>
    </source>
</evidence>
<feature type="transmembrane region" description="Helical" evidence="9">
    <location>
        <begin position="50"/>
        <end position="68"/>
    </location>
</feature>
<dbReference type="STRING" id="762983.HMPREF9444_00662"/>
<evidence type="ECO:0000256" key="6">
    <source>
        <dbReference type="ARBA" id="ARBA00022989"/>
    </source>
</evidence>
<evidence type="ECO:0000256" key="7">
    <source>
        <dbReference type="ARBA" id="ARBA00023136"/>
    </source>
</evidence>
<protein>
    <recommendedName>
        <fullName evidence="9">TRAP transporter small permease protein</fullName>
    </recommendedName>
</protein>
<dbReference type="OrthoDB" id="2085311at2"/>
<dbReference type="InterPro" id="IPR055348">
    <property type="entry name" value="DctQ"/>
</dbReference>
<evidence type="ECO:0000256" key="8">
    <source>
        <dbReference type="ARBA" id="ARBA00038436"/>
    </source>
</evidence>
<name>E8LIY9_SUCHY</name>
<dbReference type="PANTHER" id="PTHR35011">
    <property type="entry name" value="2,3-DIKETO-L-GULONATE TRAP TRANSPORTER SMALL PERMEASE PROTEIN YIAM"/>
    <property type="match status" value="1"/>
</dbReference>
<comment type="subcellular location">
    <subcellularLocation>
        <location evidence="1 9">Cell inner membrane</location>
        <topology evidence="1 9">Multi-pass membrane protein</topology>
    </subcellularLocation>
</comment>
<keyword evidence="5 9" id="KW-0812">Transmembrane</keyword>
<proteinExistence type="inferred from homology"/>
<keyword evidence="4 9" id="KW-0997">Cell inner membrane</keyword>
<feature type="transmembrane region" description="Helical" evidence="9">
    <location>
        <begin position="89"/>
        <end position="113"/>
    </location>
</feature>
<dbReference type="PANTHER" id="PTHR35011:SF2">
    <property type="entry name" value="2,3-DIKETO-L-GULONATE TRAP TRANSPORTER SMALL PERMEASE PROTEIN YIAM"/>
    <property type="match status" value="1"/>
</dbReference>
<evidence type="ECO:0000256" key="4">
    <source>
        <dbReference type="ARBA" id="ARBA00022519"/>
    </source>
</evidence>
<dbReference type="AlphaFoldDB" id="E8LIY9"/>
<comment type="similarity">
    <text evidence="8 9">Belongs to the TRAP transporter small permease family.</text>
</comment>
<feature type="domain" description="Tripartite ATP-independent periplasmic transporters DctQ component" evidence="10">
    <location>
        <begin position="26"/>
        <end position="156"/>
    </location>
</feature>
<evidence type="ECO:0000256" key="9">
    <source>
        <dbReference type="RuleBase" id="RU369079"/>
    </source>
</evidence>
<dbReference type="RefSeq" id="WP_009142877.1">
    <property type="nucleotide sequence ID" value="NZ_GL830968.1"/>
</dbReference>
<comment type="caution">
    <text evidence="11">The sequence shown here is derived from an EMBL/GenBank/DDBJ whole genome shotgun (WGS) entry which is preliminary data.</text>
</comment>
<evidence type="ECO:0000256" key="5">
    <source>
        <dbReference type="ARBA" id="ARBA00022692"/>
    </source>
</evidence>
<dbReference type="GO" id="GO:0015740">
    <property type="term" value="P:C4-dicarboxylate transport"/>
    <property type="evidence" value="ECO:0007669"/>
    <property type="project" value="TreeGrafter"/>
</dbReference>
<organism evidence="11 12">
    <name type="scientific">Succinatimonas hippei (strain DSM 22608 / JCM 16073 / KCTC 15190 / YIT 12066)</name>
    <dbReference type="NCBI Taxonomy" id="762983"/>
    <lineage>
        <taxon>Bacteria</taxon>
        <taxon>Pseudomonadati</taxon>
        <taxon>Pseudomonadota</taxon>
        <taxon>Gammaproteobacteria</taxon>
        <taxon>Aeromonadales</taxon>
        <taxon>Succinivibrionaceae</taxon>
        <taxon>Succinatimonas</taxon>
    </lineage>
</organism>
<evidence type="ECO:0000256" key="2">
    <source>
        <dbReference type="ARBA" id="ARBA00022448"/>
    </source>
</evidence>
<dbReference type="HOGENOM" id="CLU_086356_9_2_6"/>
<comment type="function">
    <text evidence="9">Part of the tripartite ATP-independent periplasmic (TRAP) transport system.</text>
</comment>
<gene>
    <name evidence="11" type="ORF">HMPREF9444_00662</name>
</gene>
<dbReference type="Pfam" id="PF04290">
    <property type="entry name" value="DctQ"/>
    <property type="match status" value="1"/>
</dbReference>
<dbReference type="InterPro" id="IPR007387">
    <property type="entry name" value="TRAP_DctQ"/>
</dbReference>
<dbReference type="eggNOG" id="COG3090">
    <property type="taxonomic scope" value="Bacteria"/>
</dbReference>
<evidence type="ECO:0000256" key="1">
    <source>
        <dbReference type="ARBA" id="ARBA00004429"/>
    </source>
</evidence>
<keyword evidence="6 9" id="KW-1133">Transmembrane helix</keyword>
<dbReference type="GO" id="GO:0022857">
    <property type="term" value="F:transmembrane transporter activity"/>
    <property type="evidence" value="ECO:0007669"/>
    <property type="project" value="UniProtKB-UniRule"/>
</dbReference>
<feature type="transmembrane region" description="Helical" evidence="9">
    <location>
        <begin position="133"/>
        <end position="153"/>
    </location>
</feature>
<keyword evidence="7 9" id="KW-0472">Membrane</keyword>
<dbReference type="Proteomes" id="UP000018458">
    <property type="component" value="Unassembled WGS sequence"/>
</dbReference>
<keyword evidence="2 9" id="KW-0813">Transport</keyword>
<feature type="transmembrane region" description="Helical" evidence="9">
    <location>
        <begin position="14"/>
        <end position="35"/>
    </location>
</feature>
<keyword evidence="3" id="KW-1003">Cell membrane</keyword>
<dbReference type="EMBL" id="AEVO01000031">
    <property type="protein sequence ID" value="EFY07520.1"/>
    <property type="molecule type" value="Genomic_DNA"/>
</dbReference>
<sequence>MEFLTKIKRFLDNILKVLCIFLCGAMVVLVSWQVFSRFVLQDPSAISEELANICFVWTAMLGSALLYGEKGHMNINFIPEKLGPYWSNILVIISELFTLGMALLVLTYGGYHIAQNAMSQTNAAMLWLKIGQIYSVVPIAGAFIVFYAIYNVLSSIKVLLAGKDALKAQ</sequence>
<evidence type="ECO:0000313" key="11">
    <source>
        <dbReference type="EMBL" id="EFY07520.1"/>
    </source>
</evidence>
<comment type="subunit">
    <text evidence="9">The complex comprises the extracytoplasmic solute receptor protein and the two transmembrane proteins.</text>
</comment>
<evidence type="ECO:0000256" key="3">
    <source>
        <dbReference type="ARBA" id="ARBA00022475"/>
    </source>
</evidence>